<organism evidence="2 3">
    <name type="scientific">Xanthomonas vasicola</name>
    <dbReference type="NCBI Taxonomy" id="56459"/>
    <lineage>
        <taxon>Bacteria</taxon>
        <taxon>Pseudomonadati</taxon>
        <taxon>Pseudomonadota</taxon>
        <taxon>Gammaproteobacteria</taxon>
        <taxon>Lysobacterales</taxon>
        <taxon>Lysobacteraceae</taxon>
        <taxon>Xanthomonas</taxon>
    </lineage>
</organism>
<feature type="compositionally biased region" description="Basic and acidic residues" evidence="1">
    <location>
        <begin position="43"/>
        <end position="62"/>
    </location>
</feature>
<evidence type="ECO:0000313" key="3">
    <source>
        <dbReference type="Proteomes" id="UP000320455"/>
    </source>
</evidence>
<evidence type="ECO:0000313" key="2">
    <source>
        <dbReference type="EMBL" id="TWQ42855.1"/>
    </source>
</evidence>
<dbReference type="EMBL" id="VOCK01000310">
    <property type="protein sequence ID" value="TWQ42855.1"/>
    <property type="molecule type" value="Genomic_DNA"/>
</dbReference>
<dbReference type="AlphaFoldDB" id="A0ABD7S416"/>
<feature type="region of interest" description="Disordered" evidence="1">
    <location>
        <begin position="1"/>
        <end position="80"/>
    </location>
</feature>
<accession>A0ABD7S416</accession>
<name>A0ABD7S416_XANVA</name>
<feature type="non-terminal residue" evidence="2">
    <location>
        <position position="1"/>
    </location>
</feature>
<protein>
    <submittedName>
        <fullName evidence="2">Uncharacterized protein</fullName>
    </submittedName>
</protein>
<dbReference type="RefSeq" id="WP_146470608.1">
    <property type="nucleotide sequence ID" value="NZ_VOCK01000310.1"/>
</dbReference>
<gene>
    <name evidence="2" type="ORF">FQK01_25245</name>
</gene>
<reference evidence="3" key="1">
    <citation type="journal article" date="2020" name="Phytopathology">
        <title>Genomic acquisitions in emerging populations of Xanthomonas vasicola pv. vasculorum infecting corn in the U.S. and Argentina.</title>
        <authorList>
            <person name="Perez-Quintero A.L."/>
        </authorList>
    </citation>
    <scope>NUCLEOTIDE SEQUENCE [LARGE SCALE GENOMIC DNA]</scope>
    <source>
        <strain evidence="3">Xvh-L</strain>
    </source>
</reference>
<dbReference type="Proteomes" id="UP000320455">
    <property type="component" value="Unassembled WGS sequence"/>
</dbReference>
<proteinExistence type="predicted"/>
<evidence type="ECO:0000256" key="1">
    <source>
        <dbReference type="SAM" id="MobiDB-lite"/>
    </source>
</evidence>
<feature type="compositionally biased region" description="Basic and acidic residues" evidence="1">
    <location>
        <begin position="1"/>
        <end position="12"/>
    </location>
</feature>
<feature type="non-terminal residue" evidence="2">
    <location>
        <position position="108"/>
    </location>
</feature>
<sequence length="108" mass="12848">VKNERIKTERQLDTMTADLDASPAHLRPQRPLQHGVEVRAFFRPREQPSERSARKRPREEQAPSRQSKRPFHGVARTWDDLRTAEHQLDWAEQKRLQAQRQHQQQQLG</sequence>
<keyword evidence="3" id="KW-1185">Reference proteome</keyword>
<comment type="caution">
    <text evidence="2">The sequence shown here is derived from an EMBL/GenBank/DDBJ whole genome shotgun (WGS) entry which is preliminary data.</text>
</comment>